<dbReference type="eggNOG" id="COG1733">
    <property type="taxonomic scope" value="Bacteria"/>
</dbReference>
<dbReference type="GO" id="GO:0003677">
    <property type="term" value="F:DNA binding"/>
    <property type="evidence" value="ECO:0007669"/>
    <property type="project" value="UniProtKB-KW"/>
</dbReference>
<keyword evidence="1" id="KW-0805">Transcription regulation</keyword>
<evidence type="ECO:0000256" key="1">
    <source>
        <dbReference type="ARBA" id="ARBA00023015"/>
    </source>
</evidence>
<sequence length="112" mass="13067">MSKLKKDYVYPLDLGLDLIGGKWKLRILYHLTSGTKRFSELRKLLEGITEATLTVQLRELEGAHLIERKIYPEVPLKVEYSLSEYGMELKSVLADLCKWSKKYARENEINIH</sequence>
<dbReference type="CDD" id="cd00090">
    <property type="entry name" value="HTH_ARSR"/>
    <property type="match status" value="1"/>
</dbReference>
<dbReference type="Proteomes" id="UP000008467">
    <property type="component" value="Chromosome"/>
</dbReference>
<dbReference type="SUPFAM" id="SSF46785">
    <property type="entry name" value="Winged helix' DNA-binding domain"/>
    <property type="match status" value="1"/>
</dbReference>
<evidence type="ECO:0000256" key="2">
    <source>
        <dbReference type="ARBA" id="ARBA00023125"/>
    </source>
</evidence>
<evidence type="ECO:0000313" key="6">
    <source>
        <dbReference type="Proteomes" id="UP000008467"/>
    </source>
</evidence>
<dbReference type="InterPro" id="IPR002577">
    <property type="entry name" value="HTH_HxlR"/>
</dbReference>
<dbReference type="PANTHER" id="PTHR33204:SF29">
    <property type="entry name" value="TRANSCRIPTIONAL REGULATOR"/>
    <property type="match status" value="1"/>
</dbReference>
<dbReference type="HOGENOM" id="CLU_111585_5_2_9"/>
<reference evidence="5 6" key="1">
    <citation type="journal article" date="2011" name="J. Bacteriol.">
        <title>Complete genome sequence of the cellulose-degrading bacterium Cellulosilyticum lentocellum.</title>
        <authorList>
            <consortium name="US DOE Joint Genome Institute"/>
            <person name="Miller D.A."/>
            <person name="Suen G."/>
            <person name="Bruce D."/>
            <person name="Copeland A."/>
            <person name="Cheng J.F."/>
            <person name="Detter C."/>
            <person name="Goodwin L.A."/>
            <person name="Han C.S."/>
            <person name="Hauser L.J."/>
            <person name="Land M.L."/>
            <person name="Lapidus A."/>
            <person name="Lucas S."/>
            <person name="Meincke L."/>
            <person name="Pitluck S."/>
            <person name="Tapia R."/>
            <person name="Teshima H."/>
            <person name="Woyke T."/>
            <person name="Fox B.G."/>
            <person name="Angert E.R."/>
            <person name="Currie C.R."/>
        </authorList>
    </citation>
    <scope>NUCLEOTIDE SEQUENCE [LARGE SCALE GENOMIC DNA]</scope>
    <source>
        <strain evidence="6">ATCC 49066 / DSM 5427 / NCIMB 11756 / RHM5</strain>
    </source>
</reference>
<dbReference type="AlphaFoldDB" id="F2JHY2"/>
<keyword evidence="3" id="KW-0804">Transcription</keyword>
<dbReference type="PROSITE" id="PS51118">
    <property type="entry name" value="HTH_HXLR"/>
    <property type="match status" value="1"/>
</dbReference>
<dbReference type="KEGG" id="cle:Clole_0169"/>
<keyword evidence="2" id="KW-0238">DNA-binding</keyword>
<feature type="domain" description="HTH hxlR-type" evidence="4">
    <location>
        <begin position="10"/>
        <end position="108"/>
    </location>
</feature>
<evidence type="ECO:0000259" key="4">
    <source>
        <dbReference type="PROSITE" id="PS51118"/>
    </source>
</evidence>
<organism evidence="5 6">
    <name type="scientific">Cellulosilyticum lentocellum (strain ATCC 49066 / DSM 5427 / NCIMB 11756 / RHM5)</name>
    <name type="common">Clostridium lentocellum</name>
    <dbReference type="NCBI Taxonomy" id="642492"/>
    <lineage>
        <taxon>Bacteria</taxon>
        <taxon>Bacillati</taxon>
        <taxon>Bacillota</taxon>
        <taxon>Clostridia</taxon>
        <taxon>Lachnospirales</taxon>
        <taxon>Cellulosilyticaceae</taxon>
        <taxon>Cellulosilyticum</taxon>
    </lineage>
</organism>
<dbReference type="InterPro" id="IPR011991">
    <property type="entry name" value="ArsR-like_HTH"/>
</dbReference>
<dbReference type="STRING" id="642492.Clole_0169"/>
<evidence type="ECO:0000313" key="5">
    <source>
        <dbReference type="EMBL" id="ADZ81926.1"/>
    </source>
</evidence>
<evidence type="ECO:0000256" key="3">
    <source>
        <dbReference type="ARBA" id="ARBA00023163"/>
    </source>
</evidence>
<dbReference type="PANTHER" id="PTHR33204">
    <property type="entry name" value="TRANSCRIPTIONAL REGULATOR, MARR FAMILY"/>
    <property type="match status" value="1"/>
</dbReference>
<keyword evidence="6" id="KW-1185">Reference proteome</keyword>
<dbReference type="EMBL" id="CP002582">
    <property type="protein sequence ID" value="ADZ81926.1"/>
    <property type="molecule type" value="Genomic_DNA"/>
</dbReference>
<proteinExistence type="predicted"/>
<protein>
    <submittedName>
        <fullName evidence="5">Transcriptional regulator, HxlR family</fullName>
    </submittedName>
</protein>
<name>F2JHY2_CELLD</name>
<dbReference type="Gene3D" id="1.10.10.10">
    <property type="entry name" value="Winged helix-like DNA-binding domain superfamily/Winged helix DNA-binding domain"/>
    <property type="match status" value="1"/>
</dbReference>
<dbReference type="RefSeq" id="WP_013655227.1">
    <property type="nucleotide sequence ID" value="NC_015275.1"/>
</dbReference>
<dbReference type="InterPro" id="IPR036388">
    <property type="entry name" value="WH-like_DNA-bd_sf"/>
</dbReference>
<dbReference type="InterPro" id="IPR036390">
    <property type="entry name" value="WH_DNA-bd_sf"/>
</dbReference>
<dbReference type="Pfam" id="PF01638">
    <property type="entry name" value="HxlR"/>
    <property type="match status" value="1"/>
</dbReference>
<gene>
    <name evidence="5" type="ordered locus">Clole_0169</name>
</gene>
<accession>F2JHY2</accession>